<evidence type="ECO:0000259" key="3">
    <source>
        <dbReference type="Pfam" id="PF01648"/>
    </source>
</evidence>
<evidence type="ECO:0000256" key="2">
    <source>
        <dbReference type="ARBA" id="ARBA00022679"/>
    </source>
</evidence>
<feature type="domain" description="4'-phosphopantetheinyl transferase" evidence="3">
    <location>
        <begin position="116"/>
        <end position="196"/>
    </location>
</feature>
<dbReference type="Gene3D" id="3.90.470.20">
    <property type="entry name" value="4'-phosphopantetheinyl transferase domain"/>
    <property type="match status" value="2"/>
</dbReference>
<evidence type="ECO:0000259" key="4">
    <source>
        <dbReference type="Pfam" id="PF22624"/>
    </source>
</evidence>
<dbReference type="InterPro" id="IPR050559">
    <property type="entry name" value="P-Pant_transferase_sf"/>
</dbReference>
<feature type="domain" description="4'-phosphopantetheinyl transferase N-terminal" evidence="4">
    <location>
        <begin position="21"/>
        <end position="104"/>
    </location>
</feature>
<dbReference type="GO" id="GO:0008897">
    <property type="term" value="F:holo-[acyl-carrier-protein] synthase activity"/>
    <property type="evidence" value="ECO:0007669"/>
    <property type="project" value="UniProtKB-EC"/>
</dbReference>
<dbReference type="PANTHER" id="PTHR12215:SF10">
    <property type="entry name" value="L-AMINOADIPATE-SEMIALDEHYDE DEHYDROGENASE-PHOSPHOPANTETHEINYL TRANSFERASE"/>
    <property type="match status" value="1"/>
</dbReference>
<keyword evidence="2" id="KW-0808">Transferase</keyword>
<dbReference type="InterPro" id="IPR008278">
    <property type="entry name" value="4-PPantetheinyl_Trfase_dom"/>
</dbReference>
<dbReference type="GO" id="GO:0000287">
    <property type="term" value="F:magnesium ion binding"/>
    <property type="evidence" value="ECO:0007669"/>
    <property type="project" value="InterPro"/>
</dbReference>
<gene>
    <name evidence="5" type="ORF">FA15DRAFT_636471</name>
</gene>
<protein>
    <recommendedName>
        <fullName evidence="1">holo-[acyl-carrier-protein] synthase</fullName>
        <ecNumber evidence="1">2.7.8.7</ecNumber>
    </recommendedName>
</protein>
<dbReference type="OrthoDB" id="26719at2759"/>
<dbReference type="Proteomes" id="UP000307440">
    <property type="component" value="Unassembled WGS sequence"/>
</dbReference>
<evidence type="ECO:0000256" key="1">
    <source>
        <dbReference type="ARBA" id="ARBA00013172"/>
    </source>
</evidence>
<dbReference type="STRING" id="230819.A0A5C3L3E2"/>
<dbReference type="InterPro" id="IPR055066">
    <property type="entry name" value="AASDHPPT_N"/>
</dbReference>
<name>A0A5C3L3E2_COPMA</name>
<sequence>MNLNSLRVQAALYHSEDISEELYLQGLSRVHPDSQTRIRKFYRRDDACRTLIGDILVRLTLQEAGKTRPVVFSKTTGGKPYIVGPPDNHIGFNVTHDNSLVAVAFAPGVHNPPSYSVGIDVMKTQIAPRERFPTFLEAFEDQLTPLEFKLCADDSIPEEERIRHFFWMWTLKEAYTKALGIGLGFNFSRVEFNVAEKQVKVDGHVATGWRFTMFIIKDRGDLYEGVVAEYMGGDTVEVDDKTNEVNSQWLKIDSAVHVLKRAIETLSVLELETGVF</sequence>
<dbReference type="Pfam" id="PF22624">
    <property type="entry name" value="AASDHPPT_N"/>
    <property type="match status" value="1"/>
</dbReference>
<proteinExistence type="predicted"/>
<dbReference type="EMBL" id="ML210168">
    <property type="protein sequence ID" value="TFK27073.1"/>
    <property type="molecule type" value="Genomic_DNA"/>
</dbReference>
<evidence type="ECO:0000313" key="5">
    <source>
        <dbReference type="EMBL" id="TFK27073.1"/>
    </source>
</evidence>
<evidence type="ECO:0000313" key="6">
    <source>
        <dbReference type="Proteomes" id="UP000307440"/>
    </source>
</evidence>
<keyword evidence="6" id="KW-1185">Reference proteome</keyword>
<dbReference type="PANTHER" id="PTHR12215">
    <property type="entry name" value="PHOSPHOPANTETHEINE TRANSFERASE"/>
    <property type="match status" value="1"/>
</dbReference>
<dbReference type="AlphaFoldDB" id="A0A5C3L3E2"/>
<organism evidence="5 6">
    <name type="scientific">Coprinopsis marcescibilis</name>
    <name type="common">Agaric fungus</name>
    <name type="synonym">Psathyrella marcescibilis</name>
    <dbReference type="NCBI Taxonomy" id="230819"/>
    <lineage>
        <taxon>Eukaryota</taxon>
        <taxon>Fungi</taxon>
        <taxon>Dikarya</taxon>
        <taxon>Basidiomycota</taxon>
        <taxon>Agaricomycotina</taxon>
        <taxon>Agaricomycetes</taxon>
        <taxon>Agaricomycetidae</taxon>
        <taxon>Agaricales</taxon>
        <taxon>Agaricineae</taxon>
        <taxon>Psathyrellaceae</taxon>
        <taxon>Coprinopsis</taxon>
    </lineage>
</organism>
<dbReference type="InterPro" id="IPR037143">
    <property type="entry name" value="4-PPantetheinyl_Trfase_dom_sf"/>
</dbReference>
<dbReference type="GO" id="GO:0005829">
    <property type="term" value="C:cytosol"/>
    <property type="evidence" value="ECO:0007669"/>
    <property type="project" value="TreeGrafter"/>
</dbReference>
<dbReference type="GO" id="GO:0019878">
    <property type="term" value="P:lysine biosynthetic process via aminoadipic acid"/>
    <property type="evidence" value="ECO:0007669"/>
    <property type="project" value="TreeGrafter"/>
</dbReference>
<dbReference type="EC" id="2.7.8.7" evidence="1"/>
<accession>A0A5C3L3E2</accession>
<reference evidence="5 6" key="1">
    <citation type="journal article" date="2019" name="Nat. Ecol. Evol.">
        <title>Megaphylogeny resolves global patterns of mushroom evolution.</title>
        <authorList>
            <person name="Varga T."/>
            <person name="Krizsan K."/>
            <person name="Foldi C."/>
            <person name="Dima B."/>
            <person name="Sanchez-Garcia M."/>
            <person name="Sanchez-Ramirez S."/>
            <person name="Szollosi G.J."/>
            <person name="Szarkandi J.G."/>
            <person name="Papp V."/>
            <person name="Albert L."/>
            <person name="Andreopoulos W."/>
            <person name="Angelini C."/>
            <person name="Antonin V."/>
            <person name="Barry K.W."/>
            <person name="Bougher N.L."/>
            <person name="Buchanan P."/>
            <person name="Buyck B."/>
            <person name="Bense V."/>
            <person name="Catcheside P."/>
            <person name="Chovatia M."/>
            <person name="Cooper J."/>
            <person name="Damon W."/>
            <person name="Desjardin D."/>
            <person name="Finy P."/>
            <person name="Geml J."/>
            <person name="Haridas S."/>
            <person name="Hughes K."/>
            <person name="Justo A."/>
            <person name="Karasinski D."/>
            <person name="Kautmanova I."/>
            <person name="Kiss B."/>
            <person name="Kocsube S."/>
            <person name="Kotiranta H."/>
            <person name="LaButti K.M."/>
            <person name="Lechner B.E."/>
            <person name="Liimatainen K."/>
            <person name="Lipzen A."/>
            <person name="Lukacs Z."/>
            <person name="Mihaltcheva S."/>
            <person name="Morgado L.N."/>
            <person name="Niskanen T."/>
            <person name="Noordeloos M.E."/>
            <person name="Ohm R.A."/>
            <person name="Ortiz-Santana B."/>
            <person name="Ovrebo C."/>
            <person name="Racz N."/>
            <person name="Riley R."/>
            <person name="Savchenko A."/>
            <person name="Shiryaev A."/>
            <person name="Soop K."/>
            <person name="Spirin V."/>
            <person name="Szebenyi C."/>
            <person name="Tomsovsky M."/>
            <person name="Tulloss R.E."/>
            <person name="Uehling J."/>
            <person name="Grigoriev I.V."/>
            <person name="Vagvolgyi C."/>
            <person name="Papp T."/>
            <person name="Martin F.M."/>
            <person name="Miettinen O."/>
            <person name="Hibbett D.S."/>
            <person name="Nagy L.G."/>
        </authorList>
    </citation>
    <scope>NUCLEOTIDE SEQUENCE [LARGE SCALE GENOMIC DNA]</scope>
    <source>
        <strain evidence="5 6">CBS 121175</strain>
    </source>
</reference>
<dbReference type="SUPFAM" id="SSF56214">
    <property type="entry name" value="4'-phosphopantetheinyl transferase"/>
    <property type="match status" value="2"/>
</dbReference>
<dbReference type="Pfam" id="PF01648">
    <property type="entry name" value="ACPS"/>
    <property type="match status" value="1"/>
</dbReference>